<name>A0A2U2C114_9BACT</name>
<dbReference type="EMBL" id="QEYI01000003">
    <property type="protein sequence ID" value="PWE21715.1"/>
    <property type="molecule type" value="Genomic_DNA"/>
</dbReference>
<feature type="coiled-coil region" evidence="1">
    <location>
        <begin position="34"/>
        <end position="61"/>
    </location>
</feature>
<dbReference type="SUPFAM" id="SSF52540">
    <property type="entry name" value="P-loop containing nucleoside triphosphate hydrolases"/>
    <property type="match status" value="1"/>
</dbReference>
<dbReference type="InterPro" id="IPR027417">
    <property type="entry name" value="P-loop_NTPase"/>
</dbReference>
<evidence type="ECO:0000313" key="2">
    <source>
        <dbReference type="EMBL" id="PWE21715.1"/>
    </source>
</evidence>
<gene>
    <name evidence="2" type="ORF">DF188_05745</name>
</gene>
<evidence type="ECO:0000256" key="1">
    <source>
        <dbReference type="SAM" id="Coils"/>
    </source>
</evidence>
<comment type="caution">
    <text evidence="2">The sequence shown here is derived from an EMBL/GenBank/DDBJ whole genome shotgun (WGS) entry which is preliminary data.</text>
</comment>
<dbReference type="AlphaFoldDB" id="A0A2U2C114"/>
<accession>A0A2U2C114</accession>
<proteinExistence type="predicted"/>
<dbReference type="Proteomes" id="UP000245014">
    <property type="component" value="Unassembled WGS sequence"/>
</dbReference>
<dbReference type="RefSeq" id="WP_109158416.1">
    <property type="nucleotide sequence ID" value="NZ_QEYI01000003.1"/>
</dbReference>
<evidence type="ECO:0000313" key="3">
    <source>
        <dbReference type="Proteomes" id="UP000245014"/>
    </source>
</evidence>
<protein>
    <submittedName>
        <fullName evidence="2">Uncharacterized protein</fullName>
    </submittedName>
</protein>
<organism evidence="2 3">
    <name type="scientific">Aliarcobacter skirrowii</name>
    <dbReference type="NCBI Taxonomy" id="28200"/>
    <lineage>
        <taxon>Bacteria</taxon>
        <taxon>Pseudomonadati</taxon>
        <taxon>Campylobacterota</taxon>
        <taxon>Epsilonproteobacteria</taxon>
        <taxon>Campylobacterales</taxon>
        <taxon>Arcobacteraceae</taxon>
        <taxon>Aliarcobacter</taxon>
    </lineage>
</organism>
<reference evidence="2 3" key="1">
    <citation type="submission" date="2018-05" db="EMBL/GenBank/DDBJ databases">
        <title>Antimicrobial susceptibility testing and genomic analysis of Arcobacter skirrowii strains and one Arcobacter butzleri isolated from German poultry farms.</title>
        <authorList>
            <person name="Haenel I."/>
            <person name="Hotzel H."/>
            <person name="Tomaso H."/>
            <person name="Busch A."/>
        </authorList>
    </citation>
    <scope>NUCLEOTIDE SEQUENCE [LARGE SCALE GENOMIC DNA]</scope>
    <source>
        <strain evidence="3">v</strain>
    </source>
</reference>
<keyword evidence="1" id="KW-0175">Coiled coil</keyword>
<dbReference type="Gene3D" id="3.40.50.300">
    <property type="entry name" value="P-loop containing nucleotide triphosphate hydrolases"/>
    <property type="match status" value="1"/>
</dbReference>
<dbReference type="Pfam" id="PF13481">
    <property type="entry name" value="AAA_25"/>
    <property type="match status" value="1"/>
</dbReference>
<sequence>MNEILTKINKKINFQKKLKNEIEHIESILTKDIHILSQNEIDELKKEKENLEKNLIKSKLSFDEKFKDFIYDFVEISEAKDIEWFIKDVLPSQTLGVFYGDSGSGKSTIMIEYCTQLLKTTNDLFIIYIDGDMSINKLKEIGIDELIKKYKGRYIYAGKSTNLVEETQTFLQDIVELQKNYKNRRYILIEDSLALLSPKKNGFVDTNLLYKYEKQIHEAGGTVVIIHHLNKSGIFADSQQIENYADYTYLVERNDFNNCILLKPQKASRFDIQSKAYKTEDRKIIDEIDFKMANISYQESNFVNIIIDLLKDGEMTQTEIMKYLKQASFFTKYGVGEKKVITWLEKWVKERKWNFEQRASKKNAKYYFLDQTEKLAKLPNYDKKEI</sequence>